<evidence type="ECO:0000256" key="1">
    <source>
        <dbReference type="SAM" id="SignalP"/>
    </source>
</evidence>
<organism evidence="3 5">
    <name type="scientific">Pseudoalteromonas citrea</name>
    <dbReference type="NCBI Taxonomy" id="43655"/>
    <lineage>
        <taxon>Bacteria</taxon>
        <taxon>Pseudomonadati</taxon>
        <taxon>Pseudomonadota</taxon>
        <taxon>Gammaproteobacteria</taxon>
        <taxon>Alteromonadales</taxon>
        <taxon>Pseudoalteromonadaceae</taxon>
        <taxon>Pseudoalteromonas</taxon>
    </lineage>
</organism>
<dbReference type="EMBL" id="PNCL01000037">
    <property type="protein sequence ID" value="TMP59906.1"/>
    <property type="molecule type" value="Genomic_DNA"/>
</dbReference>
<feature type="signal peptide" evidence="1">
    <location>
        <begin position="1"/>
        <end position="21"/>
    </location>
</feature>
<comment type="caution">
    <text evidence="3">The sequence shown here is derived from an EMBL/GenBank/DDBJ whole genome shotgun (WGS) entry which is preliminary data.</text>
</comment>
<evidence type="ECO:0000313" key="3">
    <source>
        <dbReference type="EMBL" id="TMP59906.1"/>
    </source>
</evidence>
<dbReference type="Proteomes" id="UP000307706">
    <property type="component" value="Unassembled WGS sequence"/>
</dbReference>
<dbReference type="RefSeq" id="WP_138598014.1">
    <property type="nucleotide sequence ID" value="NZ_PNCK01000072.1"/>
</dbReference>
<dbReference type="OrthoDB" id="6312754at2"/>
<proteinExistence type="predicted"/>
<feature type="chain" id="PRO_5024464299" description="Lipoprotein" evidence="1">
    <location>
        <begin position="22"/>
        <end position="195"/>
    </location>
</feature>
<dbReference type="EMBL" id="PNCK01000072">
    <property type="protein sequence ID" value="TMP40616.1"/>
    <property type="molecule type" value="Genomic_DNA"/>
</dbReference>
<evidence type="ECO:0000313" key="5">
    <source>
        <dbReference type="Proteomes" id="UP000307706"/>
    </source>
</evidence>
<sequence length="195" mass="21711">MFRVCTKFLILPFLVSGCATTTVEYEEPTVGDRTKVRFVASGHHVGEAVVVGFDNSECENGKNRVSLFAKMHGNFTKSKRVGIPLWSYGDYAANAKEFFFEADKPNNFLIFKRPGGLGTSMSCGSFISTSFEKDKNYEVDFATNGCRAIVYEIQESDGDYNRVPVLIGSTNISSMPNSCIREYNDRIGTKIPFNN</sequence>
<gene>
    <name evidence="3" type="ORF">CWB96_08155</name>
    <name evidence="2" type="ORF">CWB97_17695</name>
</gene>
<protein>
    <recommendedName>
        <fullName evidence="6">Lipoprotein</fullName>
    </recommendedName>
</protein>
<keyword evidence="4" id="KW-1185">Reference proteome</keyword>
<reference evidence="4 5" key="1">
    <citation type="submission" date="2017-12" db="EMBL/GenBank/DDBJ databases">
        <authorList>
            <person name="Paulsen S."/>
            <person name="Gram L.K."/>
        </authorList>
    </citation>
    <scope>NUCLEOTIDE SEQUENCE [LARGE SCALE GENOMIC DNA]</scope>
    <source>
        <strain evidence="3 5">S2231</strain>
        <strain evidence="2 4">S2233</strain>
    </source>
</reference>
<evidence type="ECO:0000313" key="4">
    <source>
        <dbReference type="Proteomes" id="UP000305730"/>
    </source>
</evidence>
<accession>A0A5S3XS90</accession>
<dbReference type="Proteomes" id="UP000305730">
    <property type="component" value="Unassembled WGS sequence"/>
</dbReference>
<dbReference type="PROSITE" id="PS51257">
    <property type="entry name" value="PROKAR_LIPOPROTEIN"/>
    <property type="match status" value="1"/>
</dbReference>
<evidence type="ECO:0000313" key="2">
    <source>
        <dbReference type="EMBL" id="TMP40616.1"/>
    </source>
</evidence>
<name>A0A5S3XS90_9GAMM</name>
<reference evidence="4 5" key="2">
    <citation type="submission" date="2019-06" db="EMBL/GenBank/DDBJ databases">
        <title>Co-occurence of chitin degradation, pigmentation and bioactivity in marine Pseudoalteromonas.</title>
        <authorList>
            <person name="Sonnenschein E.C."/>
            <person name="Bech P.K."/>
        </authorList>
    </citation>
    <scope>NUCLEOTIDE SEQUENCE [LARGE SCALE GENOMIC DNA]</scope>
    <source>
        <strain evidence="5">S2231</strain>
        <strain evidence="4">S2233</strain>
    </source>
</reference>
<evidence type="ECO:0008006" key="6">
    <source>
        <dbReference type="Google" id="ProtNLM"/>
    </source>
</evidence>
<dbReference type="AlphaFoldDB" id="A0A5S3XS90"/>
<keyword evidence="1" id="KW-0732">Signal</keyword>
<reference evidence="3" key="3">
    <citation type="submission" date="2019-09" db="EMBL/GenBank/DDBJ databases">
        <title>Co-occurence of chitin degradation, pigmentation and bioactivity in marine Pseudoalteromonas.</title>
        <authorList>
            <person name="Sonnenschein E.C."/>
            <person name="Bech P.K."/>
        </authorList>
    </citation>
    <scope>NUCLEOTIDE SEQUENCE</scope>
    <source>
        <strain evidence="3">S2231</strain>
        <strain evidence="2">S2233</strain>
    </source>
</reference>